<dbReference type="EMBL" id="JAGTTL010000015">
    <property type="protein sequence ID" value="KAK6312029.1"/>
    <property type="molecule type" value="Genomic_DNA"/>
</dbReference>
<protein>
    <submittedName>
        <fullName evidence="1">Uncharacterized protein</fullName>
    </submittedName>
</protein>
<comment type="caution">
    <text evidence="1">The sequence shown here is derived from an EMBL/GenBank/DDBJ whole genome shotgun (WGS) entry which is preliminary data.</text>
</comment>
<gene>
    <name evidence="1" type="ORF">J4Q44_G00176930</name>
</gene>
<dbReference type="AlphaFoldDB" id="A0AAN8LLI6"/>
<name>A0AAN8LLI6_9TELE</name>
<proteinExistence type="predicted"/>
<dbReference type="Proteomes" id="UP001356427">
    <property type="component" value="Unassembled WGS sequence"/>
</dbReference>
<accession>A0AAN8LLI6</accession>
<organism evidence="1 2">
    <name type="scientific">Coregonus suidteri</name>
    <dbReference type="NCBI Taxonomy" id="861788"/>
    <lineage>
        <taxon>Eukaryota</taxon>
        <taxon>Metazoa</taxon>
        <taxon>Chordata</taxon>
        <taxon>Craniata</taxon>
        <taxon>Vertebrata</taxon>
        <taxon>Euteleostomi</taxon>
        <taxon>Actinopterygii</taxon>
        <taxon>Neopterygii</taxon>
        <taxon>Teleostei</taxon>
        <taxon>Protacanthopterygii</taxon>
        <taxon>Salmoniformes</taxon>
        <taxon>Salmonidae</taxon>
        <taxon>Coregoninae</taxon>
        <taxon>Coregonus</taxon>
    </lineage>
</organism>
<keyword evidence="2" id="KW-1185">Reference proteome</keyword>
<sequence length="117" mass="13054">MGVESVSFLTMEPQSILLDWMQVMEATLMALSNWALVVVMEANPLANMATVGCHRVHSLMDLRLVVLVEGNHLAKMEMEGAMERSQQAMVKDSWVQVRVPPTVTEQEGRKANMVVVD</sequence>
<reference evidence="1 2" key="1">
    <citation type="submission" date="2021-04" db="EMBL/GenBank/DDBJ databases">
        <authorList>
            <person name="De Guttry C."/>
            <person name="Zahm M."/>
            <person name="Klopp C."/>
            <person name="Cabau C."/>
            <person name="Louis A."/>
            <person name="Berthelot C."/>
            <person name="Parey E."/>
            <person name="Roest Crollius H."/>
            <person name="Montfort J."/>
            <person name="Robinson-Rechavi M."/>
            <person name="Bucao C."/>
            <person name="Bouchez O."/>
            <person name="Gislard M."/>
            <person name="Lluch J."/>
            <person name="Milhes M."/>
            <person name="Lampietro C."/>
            <person name="Lopez Roques C."/>
            <person name="Donnadieu C."/>
            <person name="Braasch I."/>
            <person name="Desvignes T."/>
            <person name="Postlethwait J."/>
            <person name="Bobe J."/>
            <person name="Wedekind C."/>
            <person name="Guiguen Y."/>
        </authorList>
    </citation>
    <scope>NUCLEOTIDE SEQUENCE [LARGE SCALE GENOMIC DNA]</scope>
    <source>
        <strain evidence="1">Cs_M1</strain>
        <tissue evidence="1">Blood</tissue>
    </source>
</reference>
<evidence type="ECO:0000313" key="1">
    <source>
        <dbReference type="EMBL" id="KAK6312029.1"/>
    </source>
</evidence>
<evidence type="ECO:0000313" key="2">
    <source>
        <dbReference type="Proteomes" id="UP001356427"/>
    </source>
</evidence>